<organism evidence="2 3">
    <name type="scientific">Keguizhuia sedimenti</name>
    <dbReference type="NCBI Taxonomy" id="3064264"/>
    <lineage>
        <taxon>Bacteria</taxon>
        <taxon>Pseudomonadati</taxon>
        <taxon>Pseudomonadota</taxon>
        <taxon>Betaproteobacteria</taxon>
        <taxon>Burkholderiales</taxon>
        <taxon>Oxalobacteraceae</taxon>
        <taxon>Keguizhuia</taxon>
    </lineage>
</organism>
<comment type="caution">
    <text evidence="2">The sequence shown here is derived from an EMBL/GenBank/DDBJ whole genome shotgun (WGS) entry which is preliminary data.</text>
</comment>
<dbReference type="EMBL" id="JAUYVH010000020">
    <property type="protein sequence ID" value="MDQ9172314.1"/>
    <property type="molecule type" value="Genomic_DNA"/>
</dbReference>
<dbReference type="Proteomes" id="UP001225596">
    <property type="component" value="Unassembled WGS sequence"/>
</dbReference>
<dbReference type="InterPro" id="IPR008651">
    <property type="entry name" value="Uncharacterised_HicB"/>
</dbReference>
<sequence length="180" mass="20015">MANDLLEYRGYHGSVEFSAEDEIFSGKVLFIDSLLMYHGTTVEEIKKGFQEAVDAYLEFCKENGKEPNKPYTGSFNVRTGPELHRAAVIAAKKADVTLNEFVKAAIQEKVDNENSPATKEKPAEKTYSRDFMVVESFSASTRVATKAGATMRIEESREARVVAEEATTPGKPTELQFPLH</sequence>
<keyword evidence="3" id="KW-1185">Reference proteome</keyword>
<dbReference type="RefSeq" id="WP_338438344.1">
    <property type="nucleotide sequence ID" value="NZ_JAUYVH010000020.1"/>
</dbReference>
<protein>
    <submittedName>
        <fullName evidence="2">Type II toxin-antitoxin system HicB family antitoxin</fullName>
    </submittedName>
</protein>
<dbReference type="Pfam" id="PF05534">
    <property type="entry name" value="HicB"/>
    <property type="match status" value="1"/>
</dbReference>
<proteinExistence type="predicted"/>
<evidence type="ECO:0000313" key="2">
    <source>
        <dbReference type="EMBL" id="MDQ9172314.1"/>
    </source>
</evidence>
<dbReference type="InterPro" id="IPR010985">
    <property type="entry name" value="Ribbon_hlx_hlx"/>
</dbReference>
<dbReference type="InterPro" id="IPR035069">
    <property type="entry name" value="TTHA1013/TTHA0281-like"/>
</dbReference>
<evidence type="ECO:0000313" key="3">
    <source>
        <dbReference type="Proteomes" id="UP001225596"/>
    </source>
</evidence>
<gene>
    <name evidence="2" type="ORF">Q8A64_18060</name>
</gene>
<feature type="region of interest" description="Disordered" evidence="1">
    <location>
        <begin position="158"/>
        <end position="180"/>
    </location>
</feature>
<name>A0ABU1BTY9_9BURK</name>
<dbReference type="SUPFAM" id="SSF47598">
    <property type="entry name" value="Ribbon-helix-helix"/>
    <property type="match status" value="1"/>
</dbReference>
<dbReference type="SUPFAM" id="SSF143100">
    <property type="entry name" value="TTHA1013/TTHA0281-like"/>
    <property type="match status" value="1"/>
</dbReference>
<reference evidence="2 3" key="1">
    <citation type="submission" date="2023-08" db="EMBL/GenBank/DDBJ databases">
        <title>Oxalobacteraceae gen .nov., isolated from river sludge outside the plant.</title>
        <authorList>
            <person name="Zhao S.Y."/>
        </authorList>
    </citation>
    <scope>NUCLEOTIDE SEQUENCE [LARGE SCALE GENOMIC DNA]</scope>
    <source>
        <strain evidence="2 3">R-40</strain>
    </source>
</reference>
<evidence type="ECO:0000256" key="1">
    <source>
        <dbReference type="SAM" id="MobiDB-lite"/>
    </source>
</evidence>
<accession>A0ABU1BTY9</accession>